<feature type="region of interest" description="Disordered" evidence="1">
    <location>
        <begin position="1"/>
        <end position="58"/>
    </location>
</feature>
<evidence type="ECO:0000313" key="2">
    <source>
        <dbReference type="EMBL" id="KAJ3734710.1"/>
    </source>
</evidence>
<reference evidence="2" key="2">
    <citation type="journal article" date="2023" name="Proc. Natl. Acad. Sci. U.S.A.">
        <title>A global phylogenomic analysis of the shiitake genus Lentinula.</title>
        <authorList>
            <person name="Sierra-Patev S."/>
            <person name="Min B."/>
            <person name="Naranjo-Ortiz M."/>
            <person name="Looney B."/>
            <person name="Konkel Z."/>
            <person name="Slot J.C."/>
            <person name="Sakamoto Y."/>
            <person name="Steenwyk J.L."/>
            <person name="Rokas A."/>
            <person name="Carro J."/>
            <person name="Camarero S."/>
            <person name="Ferreira P."/>
            <person name="Molpeceres G."/>
            <person name="Ruiz-Duenas F.J."/>
            <person name="Serrano A."/>
            <person name="Henrissat B."/>
            <person name="Drula E."/>
            <person name="Hughes K.W."/>
            <person name="Mata J.L."/>
            <person name="Ishikawa N.K."/>
            <person name="Vargas-Isla R."/>
            <person name="Ushijima S."/>
            <person name="Smith C.A."/>
            <person name="Donoghue J."/>
            <person name="Ahrendt S."/>
            <person name="Andreopoulos W."/>
            <person name="He G."/>
            <person name="LaButti K."/>
            <person name="Lipzen A."/>
            <person name="Ng V."/>
            <person name="Riley R."/>
            <person name="Sandor L."/>
            <person name="Barry K."/>
            <person name="Martinez A.T."/>
            <person name="Xiao Y."/>
            <person name="Gibbons J.G."/>
            <person name="Terashima K."/>
            <person name="Grigoriev I.V."/>
            <person name="Hibbett D."/>
        </authorList>
    </citation>
    <scope>NUCLEOTIDE SEQUENCE</scope>
    <source>
        <strain evidence="2">ET3784</strain>
    </source>
</reference>
<feature type="compositionally biased region" description="Basic and acidic residues" evidence="1">
    <location>
        <begin position="133"/>
        <end position="150"/>
    </location>
</feature>
<gene>
    <name evidence="2" type="ORF">DFJ43DRAFT_1061262</name>
</gene>
<dbReference type="AlphaFoldDB" id="A0AA38JRF9"/>
<accession>A0AA38JRF9</accession>
<name>A0AA38JRF9_9AGAR</name>
<comment type="caution">
    <text evidence="2">The sequence shown here is derived from an EMBL/GenBank/DDBJ whole genome shotgun (WGS) entry which is preliminary data.</text>
</comment>
<organism evidence="2 3">
    <name type="scientific">Lentinula guzmanii</name>
    <dbReference type="NCBI Taxonomy" id="2804957"/>
    <lineage>
        <taxon>Eukaryota</taxon>
        <taxon>Fungi</taxon>
        <taxon>Dikarya</taxon>
        <taxon>Basidiomycota</taxon>
        <taxon>Agaricomycotina</taxon>
        <taxon>Agaricomycetes</taxon>
        <taxon>Agaricomycetidae</taxon>
        <taxon>Agaricales</taxon>
        <taxon>Marasmiineae</taxon>
        <taxon>Omphalotaceae</taxon>
        <taxon>Lentinula</taxon>
    </lineage>
</organism>
<protein>
    <submittedName>
        <fullName evidence="2">Uncharacterized protein</fullName>
    </submittedName>
</protein>
<feature type="compositionally biased region" description="Low complexity" evidence="1">
    <location>
        <begin position="105"/>
        <end position="130"/>
    </location>
</feature>
<feature type="compositionally biased region" description="Polar residues" evidence="1">
    <location>
        <begin position="1"/>
        <end position="31"/>
    </location>
</feature>
<evidence type="ECO:0000313" key="3">
    <source>
        <dbReference type="Proteomes" id="UP001176059"/>
    </source>
</evidence>
<evidence type="ECO:0000256" key="1">
    <source>
        <dbReference type="SAM" id="MobiDB-lite"/>
    </source>
</evidence>
<keyword evidence="3" id="KW-1185">Reference proteome</keyword>
<feature type="region of interest" description="Disordered" evidence="1">
    <location>
        <begin position="74"/>
        <end position="163"/>
    </location>
</feature>
<reference evidence="2" key="1">
    <citation type="submission" date="2022-08" db="EMBL/GenBank/DDBJ databases">
        <authorList>
            <consortium name="DOE Joint Genome Institute"/>
            <person name="Min B."/>
            <person name="Sierra-Patev S."/>
            <person name="Naranjo-Ortiz M."/>
            <person name="Looney B."/>
            <person name="Konkel Z."/>
            <person name="Slot J.C."/>
            <person name="Sakamoto Y."/>
            <person name="Steenwyk J.L."/>
            <person name="Rokas A."/>
            <person name="Carro J."/>
            <person name="Camarero S."/>
            <person name="Ferreira P."/>
            <person name="Molpeceres G."/>
            <person name="Ruiz-duenas F.J."/>
            <person name="Serrano A."/>
            <person name="Henrissat B."/>
            <person name="Drula E."/>
            <person name="Hughes K.W."/>
            <person name="Mata J.L."/>
            <person name="Ishikawa N.K."/>
            <person name="Vargas-Isla R."/>
            <person name="Ushijima S."/>
            <person name="Smith C.A."/>
            <person name="Ahrendt S."/>
            <person name="Andreopoulos W."/>
            <person name="He G."/>
            <person name="LaButti K."/>
            <person name="Lipzen A."/>
            <person name="Ng V."/>
            <person name="Riley R."/>
            <person name="Sandor L."/>
            <person name="Barry K."/>
            <person name="Martinez A.T."/>
            <person name="Xiao Y."/>
            <person name="Gibbons J.G."/>
            <person name="Terashima K."/>
            <person name="Hibbett D.S."/>
            <person name="Grigoriev I.V."/>
        </authorList>
    </citation>
    <scope>NUCLEOTIDE SEQUENCE</scope>
    <source>
        <strain evidence="2">ET3784</strain>
    </source>
</reference>
<proteinExistence type="predicted"/>
<sequence>MDKSLINVQNRFMPSDSSGLQHEPPSINSLNRAERARRRGVASALSPVPPVPTLPSFSSGFETISEIIELSVDPSPLTSEHDSLPVSRLPSPASSITRRREWSPVGSRRSSGAANRRSVSPTSHSPCSSTNGDNDRVSEGGDSVSHRTDAPVHPVRARSAPSA</sequence>
<dbReference type="Proteomes" id="UP001176059">
    <property type="component" value="Unassembled WGS sequence"/>
</dbReference>
<dbReference type="EMBL" id="JANVFO010000012">
    <property type="protein sequence ID" value="KAJ3734710.1"/>
    <property type="molecule type" value="Genomic_DNA"/>
</dbReference>